<keyword evidence="2 8" id="KW-0813">Transport</keyword>
<reference evidence="10 11" key="2">
    <citation type="journal article" date="2011" name="Stand. Genomic Sci.">
        <title>Complete genome sequence of the extremely halophilic Halanaerobium praevalens type strain (GSL).</title>
        <authorList>
            <person name="Ivanova N."/>
            <person name="Sikorski J."/>
            <person name="Chertkov O."/>
            <person name="Nolan M."/>
            <person name="Lucas S."/>
            <person name="Hammon N."/>
            <person name="Deshpande S."/>
            <person name="Cheng J.F."/>
            <person name="Tapia R."/>
            <person name="Han C."/>
            <person name="Goodwin L."/>
            <person name="Pitluck S."/>
            <person name="Huntemann M."/>
            <person name="Liolios K."/>
            <person name="Pagani I."/>
            <person name="Mavromatis K."/>
            <person name="Ovchinikova G."/>
            <person name="Pati A."/>
            <person name="Chen A."/>
            <person name="Palaniappan K."/>
            <person name="Land M."/>
            <person name="Hauser L."/>
            <person name="Brambilla E.M."/>
            <person name="Kannan K.P."/>
            <person name="Rohde M."/>
            <person name="Tindall B.J."/>
            <person name="Goker M."/>
            <person name="Detter J.C."/>
            <person name="Woyke T."/>
            <person name="Bristow J."/>
            <person name="Eisen J.A."/>
            <person name="Markowitz V."/>
            <person name="Hugenholtz P."/>
            <person name="Kyrpides N.C."/>
            <person name="Klenk H.P."/>
            <person name="Lapidus A."/>
        </authorList>
    </citation>
    <scope>NUCLEOTIDE SEQUENCE [LARGE SCALE GENOMIC DNA]</scope>
    <source>
        <strain evidence="11">ATCC 33744 / DSM 2228 / GSL</strain>
    </source>
</reference>
<gene>
    <name evidence="10" type="ordered locus">Hprae_0124</name>
</gene>
<feature type="transmembrane region" description="Helical" evidence="8">
    <location>
        <begin position="83"/>
        <end position="105"/>
    </location>
</feature>
<dbReference type="Pfam" id="PF00528">
    <property type="entry name" value="BPD_transp_1"/>
    <property type="match status" value="1"/>
</dbReference>
<evidence type="ECO:0000313" key="11">
    <source>
        <dbReference type="Proteomes" id="UP000006866"/>
    </source>
</evidence>
<evidence type="ECO:0000256" key="5">
    <source>
        <dbReference type="ARBA" id="ARBA00022970"/>
    </source>
</evidence>
<dbReference type="SUPFAM" id="SSF161098">
    <property type="entry name" value="MetI-like"/>
    <property type="match status" value="1"/>
</dbReference>
<feature type="transmembrane region" description="Helical" evidence="8">
    <location>
        <begin position="20"/>
        <end position="44"/>
    </location>
</feature>
<dbReference type="GO" id="GO:0043190">
    <property type="term" value="C:ATP-binding cassette (ABC) transporter complex"/>
    <property type="evidence" value="ECO:0007669"/>
    <property type="project" value="InterPro"/>
</dbReference>
<evidence type="ECO:0000256" key="3">
    <source>
        <dbReference type="ARBA" id="ARBA00022475"/>
    </source>
</evidence>
<keyword evidence="6 8" id="KW-1133">Transmembrane helix</keyword>
<evidence type="ECO:0000256" key="2">
    <source>
        <dbReference type="ARBA" id="ARBA00022448"/>
    </source>
</evidence>
<dbReference type="Gene3D" id="1.10.3720.10">
    <property type="entry name" value="MetI-like"/>
    <property type="match status" value="1"/>
</dbReference>
<feature type="domain" description="ABC transmembrane type-1" evidence="9">
    <location>
        <begin position="18"/>
        <end position="206"/>
    </location>
</feature>
<accession>E3DM89</accession>
<dbReference type="RefSeq" id="WP_014552317.1">
    <property type="nucleotide sequence ID" value="NC_017455.1"/>
</dbReference>
<dbReference type="AlphaFoldDB" id="E3DM89"/>
<sequence length="220" mass="24691">MFDINYAINLFPFMIKKLNITLSISLLALIFGLIIALIIAFICNCKFKGLYSLAKIYVSFFRGTPLITQLFFLYFGLPQIIPFFNRVNGFTIAIIGLSLNSGAYMSEAIRGAISSIDKGQMEASLSVGMSYFQAMRRIIMPQAARVAIPTLFNSFINIIKGTALTFTIGVTEVMATAKMEGASSYRYFEAFANVIIIYWIVVQLFSFIQQKIEIKMSKAY</sequence>
<keyword evidence="4 8" id="KW-0812">Transmembrane</keyword>
<feature type="transmembrane region" description="Helical" evidence="8">
    <location>
        <begin position="146"/>
        <end position="170"/>
    </location>
</feature>
<dbReference type="STRING" id="572479.Hprae_0124"/>
<dbReference type="InterPro" id="IPR043429">
    <property type="entry name" value="ArtM/GltK/GlnP/TcyL/YhdX-like"/>
</dbReference>
<evidence type="ECO:0000259" key="9">
    <source>
        <dbReference type="PROSITE" id="PS50928"/>
    </source>
</evidence>
<dbReference type="CDD" id="cd06261">
    <property type="entry name" value="TM_PBP2"/>
    <property type="match status" value="1"/>
</dbReference>
<feature type="transmembrane region" description="Helical" evidence="8">
    <location>
        <begin position="56"/>
        <end position="77"/>
    </location>
</feature>
<name>E3DM89_HALPG</name>
<evidence type="ECO:0000313" key="10">
    <source>
        <dbReference type="EMBL" id="ADO76282.1"/>
    </source>
</evidence>
<feature type="transmembrane region" description="Helical" evidence="8">
    <location>
        <begin position="190"/>
        <end position="208"/>
    </location>
</feature>
<evidence type="ECO:0000256" key="1">
    <source>
        <dbReference type="ARBA" id="ARBA00004651"/>
    </source>
</evidence>
<evidence type="ECO:0000256" key="7">
    <source>
        <dbReference type="ARBA" id="ARBA00023136"/>
    </source>
</evidence>
<dbReference type="InterPro" id="IPR035906">
    <property type="entry name" value="MetI-like_sf"/>
</dbReference>
<dbReference type="NCBIfam" id="TIGR01726">
    <property type="entry name" value="HEQRo_perm_3TM"/>
    <property type="match status" value="1"/>
</dbReference>
<dbReference type="eggNOG" id="COG0765">
    <property type="taxonomic scope" value="Bacteria"/>
</dbReference>
<dbReference type="PATRIC" id="fig|572479.3.peg.127"/>
<keyword evidence="3" id="KW-1003">Cell membrane</keyword>
<protein>
    <submittedName>
        <fullName evidence="10">Amino acid ABC transporter membrane protein, PAAT family</fullName>
    </submittedName>
</protein>
<evidence type="ECO:0000256" key="8">
    <source>
        <dbReference type="RuleBase" id="RU363032"/>
    </source>
</evidence>
<keyword evidence="11" id="KW-1185">Reference proteome</keyword>
<dbReference type="PROSITE" id="PS50928">
    <property type="entry name" value="ABC_TM1"/>
    <property type="match status" value="1"/>
</dbReference>
<dbReference type="Proteomes" id="UP000006866">
    <property type="component" value="Chromosome"/>
</dbReference>
<keyword evidence="7 8" id="KW-0472">Membrane</keyword>
<dbReference type="InterPro" id="IPR010065">
    <property type="entry name" value="AA_ABC_transptr_permease_3TM"/>
</dbReference>
<dbReference type="PANTHER" id="PTHR30614">
    <property type="entry name" value="MEMBRANE COMPONENT OF AMINO ACID ABC TRANSPORTER"/>
    <property type="match status" value="1"/>
</dbReference>
<dbReference type="HOGENOM" id="CLU_019602_1_4_9"/>
<dbReference type="InterPro" id="IPR000515">
    <property type="entry name" value="MetI-like"/>
</dbReference>
<organism evidence="10 11">
    <name type="scientific">Halanaerobium praevalens (strain ATCC 33744 / DSM 2228 / GSL)</name>
    <dbReference type="NCBI Taxonomy" id="572479"/>
    <lineage>
        <taxon>Bacteria</taxon>
        <taxon>Bacillati</taxon>
        <taxon>Bacillota</taxon>
        <taxon>Clostridia</taxon>
        <taxon>Halanaerobiales</taxon>
        <taxon>Halanaerobiaceae</taxon>
        <taxon>Halanaerobium</taxon>
    </lineage>
</organism>
<comment type="similarity">
    <text evidence="8">Belongs to the binding-protein-dependent transport system permease family.</text>
</comment>
<evidence type="ECO:0000256" key="6">
    <source>
        <dbReference type="ARBA" id="ARBA00022989"/>
    </source>
</evidence>
<dbReference type="OrthoDB" id="9787841at2"/>
<dbReference type="EMBL" id="CP002175">
    <property type="protein sequence ID" value="ADO76282.1"/>
    <property type="molecule type" value="Genomic_DNA"/>
</dbReference>
<dbReference type="GO" id="GO:0015184">
    <property type="term" value="F:L-cystine transmembrane transporter activity"/>
    <property type="evidence" value="ECO:0007669"/>
    <property type="project" value="TreeGrafter"/>
</dbReference>
<keyword evidence="5" id="KW-0029">Amino-acid transport</keyword>
<dbReference type="KEGG" id="hpk:Hprae_0124"/>
<proteinExistence type="inferred from homology"/>
<evidence type="ECO:0000256" key="4">
    <source>
        <dbReference type="ARBA" id="ARBA00022692"/>
    </source>
</evidence>
<comment type="subcellular location">
    <subcellularLocation>
        <location evidence="1 8">Cell membrane</location>
        <topology evidence="1 8">Multi-pass membrane protein</topology>
    </subcellularLocation>
</comment>
<reference evidence="11" key="1">
    <citation type="submission" date="2010-10" db="EMBL/GenBank/DDBJ databases">
        <title>The complete genome of Halanaerobium praevalens DSM 2228.</title>
        <authorList>
            <consortium name="US DOE Joint Genome Institute (JGI-PGF)"/>
            <person name="Lucas S."/>
            <person name="Copeland A."/>
            <person name="Lapidus A."/>
            <person name="Glavina del Rio T."/>
            <person name="Dalin E."/>
            <person name="Tice H."/>
            <person name="Bruce D."/>
            <person name="Goodwin L."/>
            <person name="Pitluck S."/>
            <person name="Kyrpides N."/>
            <person name="Mavromatis K."/>
            <person name="Ivanova N."/>
            <person name="Ovchinnikova G."/>
            <person name="Chertkov O."/>
            <person name="Detter J.C."/>
            <person name="Han C."/>
            <person name="Larimer F."/>
            <person name="Land M."/>
            <person name="Hauser L."/>
            <person name="Markowitz V."/>
            <person name="Cheng J.-F."/>
            <person name="Hugenholtz P."/>
            <person name="Woyke T."/>
            <person name="Wu D."/>
            <person name="Tindall B."/>
            <person name="Pomrenke H.G."/>
            <person name="Brambilla E."/>
            <person name="Klenk H.-P."/>
            <person name="Eisen J.A."/>
        </authorList>
    </citation>
    <scope>NUCLEOTIDE SEQUENCE [LARGE SCALE GENOMIC DNA]</scope>
    <source>
        <strain evidence="11">ATCC 33744 / DSM 2228 / GSL</strain>
    </source>
</reference>
<dbReference type="PANTHER" id="PTHR30614:SF0">
    <property type="entry name" value="L-CYSTINE TRANSPORT SYSTEM PERMEASE PROTEIN TCYL"/>
    <property type="match status" value="1"/>
</dbReference>